<feature type="transmembrane region" description="Helical" evidence="1">
    <location>
        <begin position="606"/>
        <end position="628"/>
    </location>
</feature>
<keyword evidence="2" id="KW-0732">Signal</keyword>
<dbReference type="InterPro" id="IPR035897">
    <property type="entry name" value="Toll_tir_struct_dom_sf"/>
</dbReference>
<feature type="transmembrane region" description="Helical" evidence="1">
    <location>
        <begin position="927"/>
        <end position="952"/>
    </location>
</feature>
<protein>
    <recommendedName>
        <fullName evidence="5">TIR domain-containing protein</fullName>
    </recommendedName>
</protein>
<feature type="transmembrane region" description="Helical" evidence="1">
    <location>
        <begin position="640"/>
        <end position="661"/>
    </location>
</feature>
<keyword evidence="4" id="KW-1185">Reference proteome</keyword>
<dbReference type="SUPFAM" id="SSF53850">
    <property type="entry name" value="Periplasmic binding protein-like II"/>
    <property type="match status" value="1"/>
</dbReference>
<evidence type="ECO:0008006" key="5">
    <source>
        <dbReference type="Google" id="ProtNLM"/>
    </source>
</evidence>
<dbReference type="Gene3D" id="3.40.50.10140">
    <property type="entry name" value="Toll/interleukin-1 receptor homology (TIR) domain"/>
    <property type="match status" value="1"/>
</dbReference>
<sequence length="1360" mass="150088">MRAWLFPLLVALGRCVELCLPDGIAEDGRKFIRNSEGEEIAIELLAFDWPSAELETIIAKILIEEVLGYRAFVSDYRPLSVLDVTLPLSGCLDADCNRTNFRDVGHVALESWIGAYGADYRAFAKQHPTKVPEDLGSIGFAGEEALYVAKGVAMSAYQDSGIALEFYKSYNPSFNNAKHYFDSLAALPIDEVQPCNMTGTMMTDPAFMNPYAQWTGDLDGLIEVDGGYHAYCPDGYFWIAPACRHNTSECIPVLSSRFGWLVDTFMAWSTAYGLPTAIGILYTSQQNQAQFNNRPVLSYWFRPDARVARLDPQPVVFPSHRASEWALGNKRTAALGSYVAKLVSRSLRLQAFTVYEMLKQFQVELEEVQQLLLKKVVEGDSIPTVACQWVSSNRPRWLTWLPVDTNCLPGFGVVDARGTYVATREAAVGCSLCSAGNFSYSLVDSYGQTYSWQVRLFRRALGLRGSFANASGMTECQPCGNSEQWTTSRLLTIHGEQRWIEVEAASDDSFCRCSVGWFLDDGVCRRCSEGAVCPGSNDVELLPGFYSSSEDPGSVFRCFGDASRCPGGRPGTCAFGRDASSLTCGACLPGLRPNGSTCSSCSGGDYALFVLVGFLVFGGTGLIHLVVLKQNQSIVNKQSGLLNASLYATQLVVCLQLVIVIQKIDITWDEPFVMIIEALSFLSLESVFQSLNAISCVTRMSSTLRFLMQTLAVPTAFLAAPVVIHLTVVLFWRRDGLQLHLLCETLGSLSVLFFIVLCTAVVEPFQCQSHPNGLSTMQSSKVTLCNFRGSHFDMCLMGGLLSLLPSSFLAFCSWVILAEFPKRLRAVDVRFTRACSFLVLRFRPGFEGFCIFTLVRNALFALAPVLPVPNASLLTIHVLICLNMLLVSYFKPWRSSVASCTDLLSNAVFLIILFQGSFFVTGVDRRASMVICTIFLAGIIAALAILSIFAVGRHLLMLRAKKFHYFLSHHKQAAGNLARLMKLELQQRGFAVFLDTDNLNDLTQLFVTLSRNVESLLVLASPQVLTRKWCIAEIVTARLRGLQTTLLMLPKFHLPSVEFIDAYEGAVPDIAELASYGFGIADITDTLRWLRTIKAVSVSPKFVGEELTQVVGLLTGGRKSRQTVSFSSDFDSDCLILANLEDMEAVASAHVLRHFISPHVFITCSMLPKVLSTSDRLKNRPTDLSSPRPMFLVLLCTPGCLTAPCMIEWMLQAYRASSSCHVLPVIASDGFQVPQSTDAFEEIAEHPNVRKGRTADMYTSALKAIFMQIAVHFLPQSNSESGLELRARQIVARLDKDSTANMSSLLDLSWFPSLHLGSFGTDRSDWSSFPSEQAPVDADAVDEDLQPMPIEEDDLVERIF</sequence>
<evidence type="ECO:0000313" key="4">
    <source>
        <dbReference type="Proteomes" id="UP000604046"/>
    </source>
</evidence>
<feature type="transmembrane region" description="Helical" evidence="1">
    <location>
        <begin position="739"/>
        <end position="762"/>
    </location>
</feature>
<proteinExistence type="predicted"/>
<feature type="transmembrane region" description="Helical" evidence="1">
    <location>
        <begin position="796"/>
        <end position="817"/>
    </location>
</feature>
<feature type="transmembrane region" description="Helical" evidence="1">
    <location>
        <begin position="903"/>
        <end position="921"/>
    </location>
</feature>
<feature type="chain" id="PRO_5032318720" description="TIR domain-containing protein" evidence="2">
    <location>
        <begin position="22"/>
        <end position="1360"/>
    </location>
</feature>
<evidence type="ECO:0000256" key="1">
    <source>
        <dbReference type="SAM" id="Phobius"/>
    </source>
</evidence>
<comment type="caution">
    <text evidence="3">The sequence shown here is derived from an EMBL/GenBank/DDBJ whole genome shotgun (WGS) entry which is preliminary data.</text>
</comment>
<organism evidence="3 4">
    <name type="scientific">Symbiodinium natans</name>
    <dbReference type="NCBI Taxonomy" id="878477"/>
    <lineage>
        <taxon>Eukaryota</taxon>
        <taxon>Sar</taxon>
        <taxon>Alveolata</taxon>
        <taxon>Dinophyceae</taxon>
        <taxon>Suessiales</taxon>
        <taxon>Symbiodiniaceae</taxon>
        <taxon>Symbiodinium</taxon>
    </lineage>
</organism>
<dbReference type="SUPFAM" id="SSF52200">
    <property type="entry name" value="Toll/Interleukin receptor TIR domain"/>
    <property type="match status" value="1"/>
</dbReference>
<evidence type="ECO:0000313" key="3">
    <source>
        <dbReference type="EMBL" id="CAE6969581.1"/>
    </source>
</evidence>
<name>A0A812I317_9DINO</name>
<keyword evidence="1" id="KW-0472">Membrane</keyword>
<gene>
    <name evidence="3" type="ORF">SNAT2548_LOCUS2415</name>
</gene>
<keyword evidence="1" id="KW-0812">Transmembrane</keyword>
<feature type="signal peptide" evidence="2">
    <location>
        <begin position="1"/>
        <end position="21"/>
    </location>
</feature>
<dbReference type="EMBL" id="CAJNDS010000139">
    <property type="protein sequence ID" value="CAE6969581.1"/>
    <property type="molecule type" value="Genomic_DNA"/>
</dbReference>
<feature type="transmembrane region" description="Helical" evidence="1">
    <location>
        <begin position="711"/>
        <end position="732"/>
    </location>
</feature>
<reference evidence="3" key="1">
    <citation type="submission" date="2021-02" db="EMBL/GenBank/DDBJ databases">
        <authorList>
            <person name="Dougan E. K."/>
            <person name="Rhodes N."/>
            <person name="Thang M."/>
            <person name="Chan C."/>
        </authorList>
    </citation>
    <scope>NUCLEOTIDE SEQUENCE</scope>
</reference>
<accession>A0A812I317</accession>
<keyword evidence="1" id="KW-1133">Transmembrane helix</keyword>
<evidence type="ECO:0000256" key="2">
    <source>
        <dbReference type="SAM" id="SignalP"/>
    </source>
</evidence>
<dbReference type="OrthoDB" id="430050at2759"/>
<dbReference type="Proteomes" id="UP000604046">
    <property type="component" value="Unassembled WGS sequence"/>
</dbReference>